<keyword evidence="2" id="KW-0560">Oxidoreductase</keyword>
<evidence type="ECO:0000256" key="2">
    <source>
        <dbReference type="ARBA" id="ARBA00023002"/>
    </source>
</evidence>
<dbReference type="PANTHER" id="PTHR24320:SF148">
    <property type="entry name" value="NAD(P)-BINDING ROSSMANN-FOLD SUPERFAMILY PROTEIN"/>
    <property type="match status" value="1"/>
</dbReference>
<dbReference type="PROSITE" id="PS00061">
    <property type="entry name" value="ADH_SHORT"/>
    <property type="match status" value="1"/>
</dbReference>
<dbReference type="InterPro" id="IPR002347">
    <property type="entry name" value="SDR_fam"/>
</dbReference>
<name>A0A1I5K9F7_9GAMM</name>
<dbReference type="Pfam" id="PF00106">
    <property type="entry name" value="adh_short"/>
    <property type="match status" value="1"/>
</dbReference>
<dbReference type="STRING" id="1121869.SAMN03084138_00533"/>
<organism evidence="4 5">
    <name type="scientific">Enterovibrio norvegicus DSM 15893</name>
    <dbReference type="NCBI Taxonomy" id="1121869"/>
    <lineage>
        <taxon>Bacteria</taxon>
        <taxon>Pseudomonadati</taxon>
        <taxon>Pseudomonadota</taxon>
        <taxon>Gammaproteobacteria</taxon>
        <taxon>Vibrionales</taxon>
        <taxon>Vibrionaceae</taxon>
        <taxon>Enterovibrio</taxon>
    </lineage>
</organism>
<dbReference type="OrthoDB" id="109589at2"/>
<dbReference type="GeneID" id="35872897"/>
<protein>
    <submittedName>
        <fullName evidence="4">Short-chain dehydrogenase</fullName>
    </submittedName>
</protein>
<dbReference type="RefSeq" id="WP_074925171.1">
    <property type="nucleotide sequence ID" value="NZ_FOWR01000003.1"/>
</dbReference>
<evidence type="ECO:0000256" key="1">
    <source>
        <dbReference type="ARBA" id="ARBA00006484"/>
    </source>
</evidence>
<dbReference type="PANTHER" id="PTHR24320">
    <property type="entry name" value="RETINOL DEHYDROGENASE"/>
    <property type="match status" value="1"/>
</dbReference>
<dbReference type="PRINTS" id="PR00081">
    <property type="entry name" value="GDHRDH"/>
</dbReference>
<comment type="similarity">
    <text evidence="1 3">Belongs to the short-chain dehydrogenases/reductases (SDR) family.</text>
</comment>
<dbReference type="EMBL" id="FOWR01000003">
    <property type="protein sequence ID" value="SFO81665.1"/>
    <property type="molecule type" value="Genomic_DNA"/>
</dbReference>
<evidence type="ECO:0000256" key="3">
    <source>
        <dbReference type="RuleBase" id="RU000363"/>
    </source>
</evidence>
<sequence>MTKNILITGATDGIGLETAKTLAAQGHNLLIHGRNAAKLNDVEKTLSAISNSGNVDSFVADLTNLNDVAEMANAVKSRFSKIDVLLNNAGVFRMADPITKDDMDARFVVNTISPYLLTQALLPIMEASSRIVNLSSAAQAPVNLDAIVGKVKLNDEFEAYAQSKLAITMWTRALAKQWGDNGPMIVAVNPGSMLASKMVKEGFGVAGNDLSIGVDILVRAALSEEFADASGKYFDNDARRFASPHPEGLNDQKSLEVIKAVESVIGA</sequence>
<dbReference type="AlphaFoldDB" id="A0A1I5K9F7"/>
<dbReference type="InterPro" id="IPR020904">
    <property type="entry name" value="Sc_DH/Rdtase_CS"/>
</dbReference>
<evidence type="ECO:0000313" key="5">
    <source>
        <dbReference type="Proteomes" id="UP000182692"/>
    </source>
</evidence>
<gene>
    <name evidence="4" type="ORF">SAMN03084138_00533</name>
</gene>
<dbReference type="SUPFAM" id="SSF51735">
    <property type="entry name" value="NAD(P)-binding Rossmann-fold domains"/>
    <property type="match status" value="1"/>
</dbReference>
<evidence type="ECO:0000313" key="4">
    <source>
        <dbReference type="EMBL" id="SFO81665.1"/>
    </source>
</evidence>
<dbReference type="PRINTS" id="PR00080">
    <property type="entry name" value="SDRFAMILY"/>
</dbReference>
<dbReference type="InterPro" id="IPR036291">
    <property type="entry name" value="NAD(P)-bd_dom_sf"/>
</dbReference>
<proteinExistence type="inferred from homology"/>
<reference evidence="4 5" key="1">
    <citation type="submission" date="2016-10" db="EMBL/GenBank/DDBJ databases">
        <authorList>
            <person name="de Groot N.N."/>
        </authorList>
    </citation>
    <scope>NUCLEOTIDE SEQUENCE [LARGE SCALE GENOMIC DNA]</scope>
    <source>
        <strain evidence="4 5">DSM 15893</strain>
    </source>
</reference>
<accession>A0A1I5K9F7</accession>
<dbReference type="GO" id="GO:0016491">
    <property type="term" value="F:oxidoreductase activity"/>
    <property type="evidence" value="ECO:0007669"/>
    <property type="project" value="UniProtKB-KW"/>
</dbReference>
<dbReference type="Gene3D" id="3.40.50.720">
    <property type="entry name" value="NAD(P)-binding Rossmann-like Domain"/>
    <property type="match status" value="1"/>
</dbReference>
<dbReference type="Proteomes" id="UP000182692">
    <property type="component" value="Unassembled WGS sequence"/>
</dbReference>